<feature type="transmembrane region" description="Helical" evidence="1">
    <location>
        <begin position="20"/>
        <end position="38"/>
    </location>
</feature>
<dbReference type="EMBL" id="JAPFFF010000034">
    <property type="protein sequence ID" value="KAK8843685.1"/>
    <property type="molecule type" value="Genomic_DNA"/>
</dbReference>
<feature type="transmembrane region" description="Helical" evidence="1">
    <location>
        <begin position="45"/>
        <end position="66"/>
    </location>
</feature>
<protein>
    <submittedName>
        <fullName evidence="2">Uncharacterized protein</fullName>
    </submittedName>
</protein>
<keyword evidence="1" id="KW-1133">Transmembrane helix</keyword>
<comment type="caution">
    <text evidence="2">The sequence shown here is derived from an EMBL/GenBank/DDBJ whole genome shotgun (WGS) entry which is preliminary data.</text>
</comment>
<dbReference type="Proteomes" id="UP001470230">
    <property type="component" value="Unassembled WGS sequence"/>
</dbReference>
<evidence type="ECO:0000313" key="2">
    <source>
        <dbReference type="EMBL" id="KAK8843685.1"/>
    </source>
</evidence>
<accession>A0ABR2HCD4</accession>
<keyword evidence="1" id="KW-0472">Membrane</keyword>
<keyword evidence="1" id="KW-0812">Transmembrane</keyword>
<evidence type="ECO:0000256" key="1">
    <source>
        <dbReference type="SAM" id="Phobius"/>
    </source>
</evidence>
<gene>
    <name evidence="2" type="ORF">M9Y10_024748</name>
</gene>
<sequence>MLKLISQLFNLTLTEENSPIVIFSLIPIIILLAAMSFVKALDDISFFLQLIAILLSLVCVAAYATLYPPAYYYS</sequence>
<keyword evidence="3" id="KW-1185">Reference proteome</keyword>
<evidence type="ECO:0000313" key="3">
    <source>
        <dbReference type="Proteomes" id="UP001470230"/>
    </source>
</evidence>
<reference evidence="2 3" key="1">
    <citation type="submission" date="2024-04" db="EMBL/GenBank/DDBJ databases">
        <title>Tritrichomonas musculus Genome.</title>
        <authorList>
            <person name="Alves-Ferreira E."/>
            <person name="Grigg M."/>
            <person name="Lorenzi H."/>
            <person name="Galac M."/>
        </authorList>
    </citation>
    <scope>NUCLEOTIDE SEQUENCE [LARGE SCALE GENOMIC DNA]</scope>
    <source>
        <strain evidence="2 3">EAF2021</strain>
    </source>
</reference>
<name>A0ABR2HCD4_9EUKA</name>
<proteinExistence type="predicted"/>
<organism evidence="2 3">
    <name type="scientific">Tritrichomonas musculus</name>
    <dbReference type="NCBI Taxonomy" id="1915356"/>
    <lineage>
        <taxon>Eukaryota</taxon>
        <taxon>Metamonada</taxon>
        <taxon>Parabasalia</taxon>
        <taxon>Tritrichomonadida</taxon>
        <taxon>Tritrichomonadidae</taxon>
        <taxon>Tritrichomonas</taxon>
    </lineage>
</organism>